<dbReference type="AlphaFoldDB" id="A0A0P0YJZ1"/>
<sequence length="78" mass="9135">MFLYFWFSVFSLLFKGRRFIFFLISLEFIVLNLFIFLGLHFSAMGFFVVLCMSVLSSVLGLTMMVSIIKFYGNDNSLF</sequence>
<dbReference type="EMBL" id="LC050213">
    <property type="protein sequence ID" value="BAT21224.1"/>
    <property type="molecule type" value="Genomic_DNA"/>
</dbReference>
<evidence type="ECO:0000256" key="1">
    <source>
        <dbReference type="SAM" id="Phobius"/>
    </source>
</evidence>
<proteinExistence type="predicted"/>
<gene>
    <name evidence="2" type="primary">ND4L</name>
</gene>
<organism evidence="2">
    <name type="scientific">Strongyloides venezuelensis</name>
    <name type="common">Threadworm</name>
    <dbReference type="NCBI Taxonomy" id="75913"/>
    <lineage>
        <taxon>Eukaryota</taxon>
        <taxon>Metazoa</taxon>
        <taxon>Ecdysozoa</taxon>
        <taxon>Nematoda</taxon>
        <taxon>Chromadorea</taxon>
        <taxon>Rhabditida</taxon>
        <taxon>Tylenchina</taxon>
        <taxon>Panagrolaimomorpha</taxon>
        <taxon>Strongyloidoidea</taxon>
        <taxon>Strongyloididae</taxon>
        <taxon>Strongyloides</taxon>
    </lineage>
</organism>
<keyword evidence="1" id="KW-1133">Transmembrane helix</keyword>
<feature type="transmembrane region" description="Helical" evidence="1">
    <location>
        <begin position="20"/>
        <end position="39"/>
    </location>
</feature>
<reference evidence="2" key="1">
    <citation type="submission" date="2015-04" db="EMBL/GenBank/DDBJ databases">
        <title>Genome, transcriptome and proteome adaptations to nematode parasitism in Strongyloides.</title>
        <authorList>
            <person name="Hunt V."/>
            <person name="Tsai I.J."/>
            <person name="Coghlan A."/>
            <person name="Reid A.J."/>
            <person name="Holroyd N."/>
            <person name="Foth B."/>
            <person name="Tracey A."/>
            <person name="Cotton J.A."/>
            <person name="Stanley E."/>
            <person name="Beasley H."/>
            <person name="Bennett H."/>
            <person name="Brooks K."/>
            <person name="Kikuchi T."/>
            <person name="Viney M."/>
            <person name="Berriman M."/>
        </authorList>
    </citation>
    <scope>NUCLEOTIDE SEQUENCE</scope>
    <source>
        <strain evidence="2">HH1</strain>
    </source>
</reference>
<feature type="transmembrane region" description="Helical" evidence="1">
    <location>
        <begin position="46"/>
        <end position="68"/>
    </location>
</feature>
<dbReference type="RefSeq" id="YP_009176853.1">
    <property type="nucleotide sequence ID" value="NC_028229.1"/>
</dbReference>
<keyword evidence="1" id="KW-0812">Transmembrane</keyword>
<dbReference type="CTD" id="4539"/>
<name>A0A0P0YJZ1_STRVS</name>
<geneLocation type="mitochondrion" evidence="2"/>
<evidence type="ECO:0000313" key="2">
    <source>
        <dbReference type="EMBL" id="BAT21224.1"/>
    </source>
</evidence>
<protein>
    <submittedName>
        <fullName evidence="2">NADH dehydrogenase subunit 4L</fullName>
    </submittedName>
</protein>
<dbReference type="Gene3D" id="1.10.287.3510">
    <property type="match status" value="1"/>
</dbReference>
<dbReference type="GeneID" id="26118287"/>
<keyword evidence="2" id="KW-0496">Mitochondrion</keyword>
<accession>A0A0P0YJZ1</accession>
<keyword evidence="1" id="KW-0472">Membrane</keyword>